<protein>
    <submittedName>
        <fullName evidence="1">ArnT family glycosyltransferase</fullName>
        <ecNumber evidence="1">2.4.-.-</ecNumber>
    </submittedName>
</protein>
<evidence type="ECO:0000313" key="1">
    <source>
        <dbReference type="EMBL" id="MFH6603648.1"/>
    </source>
</evidence>
<dbReference type="Proteomes" id="UP001595191">
    <property type="component" value="Unassembled WGS sequence"/>
</dbReference>
<evidence type="ECO:0000313" key="2">
    <source>
        <dbReference type="Proteomes" id="UP001595191"/>
    </source>
</evidence>
<keyword evidence="1" id="KW-0808">Transferase</keyword>
<organism evidence="1 2">
    <name type="scientific">Meishania litoralis</name>
    <dbReference type="NCBI Taxonomy" id="3434685"/>
    <lineage>
        <taxon>Bacteria</taxon>
        <taxon>Pseudomonadati</taxon>
        <taxon>Bacteroidota</taxon>
        <taxon>Flavobacteriia</taxon>
        <taxon>Flavobacteriales</taxon>
        <taxon>Flavobacteriaceae</taxon>
        <taxon>Meishania</taxon>
    </lineage>
</organism>
<gene>
    <name evidence="1" type="ORF">ACEZ3G_09185</name>
</gene>
<dbReference type="EMBL" id="JBHFPV010000002">
    <property type="protein sequence ID" value="MFH6603648.1"/>
    <property type="molecule type" value="Genomic_DNA"/>
</dbReference>
<proteinExistence type="predicted"/>
<comment type="caution">
    <text evidence="1">The sequence shown here is derived from an EMBL/GenBank/DDBJ whole genome shotgun (WGS) entry which is preliminary data.</text>
</comment>
<reference evidence="1" key="1">
    <citation type="submission" date="2024-09" db="EMBL/GenBank/DDBJ databases">
        <authorList>
            <person name="Liu J."/>
        </authorList>
    </citation>
    <scope>NUCLEOTIDE SEQUENCE</scope>
    <source>
        <strain evidence="1">NBU2967</strain>
    </source>
</reference>
<keyword evidence="2" id="KW-1185">Reference proteome</keyword>
<dbReference type="EC" id="2.4.-.-" evidence="1"/>
<name>A0ACC7LIS8_9FLAO</name>
<accession>A0ACC7LIS8</accession>
<sequence>MNWRSHKKTLPFLALAVLYIAVALVFFSNGLIGDETRHMGYAVNLTQGFFTDSSNPYLGNGPGYPLVLAAFMALGAGILSLKLLNVIFVLIGVALLKKTMEFFTEEKKAILFAVLMGLYPPLLRYIPLLYSEPLAFMIVCAIAYHLSKLFRQEKFDWKQIVVLSFYTGFLVLVKIIFFQVVVLSLLCVLSLHLWKRNNKNIKTALALVGGLLVITPYLLYAYAITGKPFYMGTGGGEILYHRSTPFDGEWGNWFSREDVLNGHSATAEHSSTYKDLSELSKNHRDFYLQLEPLTHMQRDSVFKTKAIANMKEHPVKYIKNTVSNVGRILFHYPFSYREQNLNAFGYLIPNMFIVVLWILSLYPAFKARKRIPYAIYAFMVFSLIYICGIVLTEGRGRNFIIMVPALVIFMAYVYTNVLRIDRVKSEH</sequence>
<keyword evidence="1" id="KW-0328">Glycosyltransferase</keyword>